<dbReference type="InterPro" id="IPR052165">
    <property type="entry name" value="Membrane_assoc_protease"/>
</dbReference>
<feature type="domain" description="NfeD integral membrane" evidence="8">
    <location>
        <begin position="280"/>
        <end position="397"/>
    </location>
</feature>
<dbReference type="Gene3D" id="2.40.50.140">
    <property type="entry name" value="Nucleic acid-binding proteins"/>
    <property type="match status" value="1"/>
</dbReference>
<evidence type="ECO:0000256" key="4">
    <source>
        <dbReference type="ARBA" id="ARBA00023136"/>
    </source>
</evidence>
<dbReference type="InterPro" id="IPR012340">
    <property type="entry name" value="NA-bd_OB-fold"/>
</dbReference>
<organism evidence="10 11">
    <name type="scientific">Brucella daejeonensis</name>
    <dbReference type="NCBI Taxonomy" id="659015"/>
    <lineage>
        <taxon>Bacteria</taxon>
        <taxon>Pseudomonadati</taxon>
        <taxon>Pseudomonadota</taxon>
        <taxon>Alphaproteobacteria</taxon>
        <taxon>Hyphomicrobiales</taxon>
        <taxon>Brucellaceae</taxon>
        <taxon>Brucella/Ochrobactrum group</taxon>
        <taxon>Brucella</taxon>
    </lineage>
</organism>
<feature type="transmembrane region" description="Helical" evidence="6">
    <location>
        <begin position="349"/>
        <end position="368"/>
    </location>
</feature>
<dbReference type="GO" id="GO:0016020">
    <property type="term" value="C:membrane"/>
    <property type="evidence" value="ECO:0007669"/>
    <property type="project" value="UniProtKB-SubCell"/>
</dbReference>
<evidence type="ECO:0000256" key="5">
    <source>
        <dbReference type="SAM" id="MobiDB-lite"/>
    </source>
</evidence>
<dbReference type="SUPFAM" id="SSF52096">
    <property type="entry name" value="ClpP/crotonase"/>
    <property type="match status" value="1"/>
</dbReference>
<keyword evidence="4 6" id="KW-0472">Membrane</keyword>
<evidence type="ECO:0000256" key="2">
    <source>
        <dbReference type="ARBA" id="ARBA00022692"/>
    </source>
</evidence>
<dbReference type="PANTHER" id="PTHR33507">
    <property type="entry name" value="INNER MEMBRANE PROTEIN YBBJ"/>
    <property type="match status" value="1"/>
</dbReference>
<dbReference type="CDD" id="cd07020">
    <property type="entry name" value="Clp_protease_NfeD_1"/>
    <property type="match status" value="1"/>
</dbReference>
<evidence type="ECO:0000259" key="8">
    <source>
        <dbReference type="Pfam" id="PF24961"/>
    </source>
</evidence>
<dbReference type="GO" id="GO:0006508">
    <property type="term" value="P:proteolysis"/>
    <property type="evidence" value="ECO:0007669"/>
    <property type="project" value="UniProtKB-KW"/>
</dbReference>
<dbReference type="PANTHER" id="PTHR33507:SF4">
    <property type="entry name" value="NODULATION COMPETITIVENESS PROTEIN NFED"/>
    <property type="match status" value="1"/>
</dbReference>
<evidence type="ECO:0000259" key="7">
    <source>
        <dbReference type="Pfam" id="PF01957"/>
    </source>
</evidence>
<dbReference type="InterPro" id="IPR002810">
    <property type="entry name" value="NfeD-like_C"/>
</dbReference>
<sequence length="473" mass="49806">MAQNKLEKFALLKRRTVWIFLMLFFVTVSYLQPAASDVTGSAIVLKLNGTVNPATADYISRGLQKAAQRKANIIVLQIDTPGGLDSSTRDIVRSILASPIAVIAFVAPSGARAASAGTYILYASHLAAMSPGTHLGAATPVAIGGGSPFNSEPEDGGNASKEANKDNSNKPVQFPKTASEAKAINDSVAYIRGLAELRNRNADWAEKAVREAAALSSDAAMRENVIDFMAATIDDLLKQADGRTVRVGQENIKLSTTDLVVEALEPDWRARFLSTITDPNIALILMMIGIYGLIFEFINPGALVPGTVGAISLIIGLYALAVLPVNYAGLGLIALGSVLLVAEALAPSFGILGIGGSGALVLGAIILLDTDIPGLEISRPIIGGIAVVSLIFSVVVARLALLVRRKRAVTGAEEMIDSTGEVESWAGSDGYIMVHGERWRAISTTPLSAGDRVTVTNRHGLTLEVALREREGE</sequence>
<dbReference type="InterPro" id="IPR029045">
    <property type="entry name" value="ClpP/crotonase-like_dom_sf"/>
</dbReference>
<evidence type="ECO:0000256" key="1">
    <source>
        <dbReference type="ARBA" id="ARBA00004141"/>
    </source>
</evidence>
<dbReference type="Proteomes" id="UP000555546">
    <property type="component" value="Unassembled WGS sequence"/>
</dbReference>
<name>A0A7W9AXE1_9HYPH</name>
<dbReference type="Pfam" id="PF01957">
    <property type="entry name" value="NfeD"/>
    <property type="match status" value="1"/>
</dbReference>
<dbReference type="Gene3D" id="3.90.226.10">
    <property type="entry name" value="2-enoyl-CoA Hydratase, Chain A, domain 1"/>
    <property type="match status" value="1"/>
</dbReference>
<feature type="transmembrane region" description="Helical" evidence="6">
    <location>
        <begin position="380"/>
        <end position="401"/>
    </location>
</feature>
<keyword evidence="3 6" id="KW-1133">Transmembrane helix</keyword>
<dbReference type="EMBL" id="JACIJG010000006">
    <property type="protein sequence ID" value="MBB5702004.1"/>
    <property type="molecule type" value="Genomic_DNA"/>
</dbReference>
<keyword evidence="11" id="KW-1185">Reference proteome</keyword>
<proteinExistence type="predicted"/>
<dbReference type="Pfam" id="PF24961">
    <property type="entry name" value="NfeD_membrane"/>
    <property type="match status" value="1"/>
</dbReference>
<feature type="domain" description="NfeD-like C-terminal" evidence="7">
    <location>
        <begin position="412"/>
        <end position="465"/>
    </location>
</feature>
<evidence type="ECO:0000256" key="3">
    <source>
        <dbReference type="ARBA" id="ARBA00022989"/>
    </source>
</evidence>
<reference evidence="10 11" key="1">
    <citation type="submission" date="2020-08" db="EMBL/GenBank/DDBJ databases">
        <title>Genomic Encyclopedia of Type Strains, Phase IV (KMG-IV): sequencing the most valuable type-strain genomes for metagenomic binning, comparative biology and taxonomic classification.</title>
        <authorList>
            <person name="Goeker M."/>
        </authorList>
    </citation>
    <scope>NUCLEOTIDE SEQUENCE [LARGE SCALE GENOMIC DNA]</scope>
    <source>
        <strain evidence="10 11">DSM 26944</strain>
    </source>
</reference>
<keyword evidence="10" id="KW-0378">Hydrolase</keyword>
<evidence type="ECO:0000313" key="10">
    <source>
        <dbReference type="EMBL" id="MBB5702004.1"/>
    </source>
</evidence>
<dbReference type="FunFam" id="3.90.226.10:FF:000089">
    <property type="entry name" value="Membrane-bound serine protease"/>
    <property type="match status" value="1"/>
</dbReference>
<keyword evidence="10" id="KW-0645">Protease</keyword>
<feature type="transmembrane region" description="Helical" evidence="6">
    <location>
        <begin position="279"/>
        <end position="295"/>
    </location>
</feature>
<feature type="region of interest" description="Disordered" evidence="5">
    <location>
        <begin position="146"/>
        <end position="175"/>
    </location>
</feature>
<dbReference type="RefSeq" id="WP_374828582.1">
    <property type="nucleotide sequence ID" value="NZ_JACIJG010000006.1"/>
</dbReference>
<feature type="domain" description="NfeD1b N-terminal" evidence="9">
    <location>
        <begin position="46"/>
        <end position="145"/>
    </location>
</feature>
<evidence type="ECO:0000313" key="11">
    <source>
        <dbReference type="Proteomes" id="UP000555546"/>
    </source>
</evidence>
<evidence type="ECO:0000259" key="9">
    <source>
        <dbReference type="Pfam" id="PF25145"/>
    </source>
</evidence>
<dbReference type="Pfam" id="PF25145">
    <property type="entry name" value="NfeD1b_N"/>
    <property type="match status" value="1"/>
</dbReference>
<comment type="subcellular location">
    <subcellularLocation>
        <location evidence="1">Membrane</location>
        <topology evidence="1">Multi-pass membrane protein</topology>
    </subcellularLocation>
</comment>
<gene>
    <name evidence="10" type="ORF">FHS76_001879</name>
</gene>
<comment type="caution">
    <text evidence="10">The sequence shown here is derived from an EMBL/GenBank/DDBJ whole genome shotgun (WGS) entry which is preliminary data.</text>
</comment>
<dbReference type="InterPro" id="IPR056738">
    <property type="entry name" value="NfeD1b_N"/>
</dbReference>
<accession>A0A7W9AXE1</accession>
<keyword evidence="2 6" id="KW-0812">Transmembrane</keyword>
<protein>
    <submittedName>
        <fullName evidence="10">Membrane-bound serine protease (ClpP class)</fullName>
    </submittedName>
</protein>
<dbReference type="GO" id="GO:0008233">
    <property type="term" value="F:peptidase activity"/>
    <property type="evidence" value="ECO:0007669"/>
    <property type="project" value="UniProtKB-KW"/>
</dbReference>
<dbReference type="AlphaFoldDB" id="A0A7W9AXE1"/>
<evidence type="ECO:0000256" key="6">
    <source>
        <dbReference type="SAM" id="Phobius"/>
    </source>
</evidence>
<dbReference type="InterPro" id="IPR056739">
    <property type="entry name" value="NfeD_membrane"/>
</dbReference>
<dbReference type="SUPFAM" id="SSF141322">
    <property type="entry name" value="NfeD domain-like"/>
    <property type="match status" value="1"/>
</dbReference>